<evidence type="ECO:0000256" key="6">
    <source>
        <dbReference type="ARBA" id="ARBA00022989"/>
    </source>
</evidence>
<evidence type="ECO:0000256" key="3">
    <source>
        <dbReference type="ARBA" id="ARBA00022475"/>
    </source>
</evidence>
<dbReference type="Pfam" id="PF02653">
    <property type="entry name" value="BPD_transp_2"/>
    <property type="match status" value="1"/>
</dbReference>
<keyword evidence="4" id="KW-0997">Cell inner membrane</keyword>
<feature type="transmembrane region" description="Helical" evidence="8">
    <location>
        <begin position="304"/>
        <end position="320"/>
    </location>
</feature>
<proteinExistence type="predicted"/>
<accession>A0A844F447</accession>
<evidence type="ECO:0000256" key="5">
    <source>
        <dbReference type="ARBA" id="ARBA00022692"/>
    </source>
</evidence>
<feature type="transmembrane region" description="Helical" evidence="8">
    <location>
        <begin position="275"/>
        <end position="298"/>
    </location>
</feature>
<keyword evidence="5 8" id="KW-0812">Transmembrane</keyword>
<keyword evidence="6 8" id="KW-1133">Transmembrane helix</keyword>
<feature type="transmembrane region" description="Helical" evidence="8">
    <location>
        <begin position="169"/>
        <end position="193"/>
    </location>
</feature>
<evidence type="ECO:0000313" key="9">
    <source>
        <dbReference type="EMBL" id="MSS40918.1"/>
    </source>
</evidence>
<dbReference type="GeneID" id="62695501"/>
<comment type="subcellular location">
    <subcellularLocation>
        <location evidence="1">Cell membrane</location>
        <topology evidence="1">Multi-pass membrane protein</topology>
    </subcellularLocation>
</comment>
<evidence type="ECO:0000256" key="2">
    <source>
        <dbReference type="ARBA" id="ARBA00022448"/>
    </source>
</evidence>
<gene>
    <name evidence="9" type="ORF">FYJ37_11295</name>
</gene>
<dbReference type="Proteomes" id="UP000462363">
    <property type="component" value="Unassembled WGS sequence"/>
</dbReference>
<evidence type="ECO:0000256" key="1">
    <source>
        <dbReference type="ARBA" id="ARBA00004651"/>
    </source>
</evidence>
<keyword evidence="2" id="KW-0813">Transport</keyword>
<feature type="transmembrane region" description="Helical" evidence="8">
    <location>
        <begin position="12"/>
        <end position="32"/>
    </location>
</feature>
<dbReference type="InterPro" id="IPR001851">
    <property type="entry name" value="ABC_transp_permease"/>
</dbReference>
<dbReference type="AlphaFoldDB" id="A0A844F447"/>
<feature type="transmembrane region" description="Helical" evidence="8">
    <location>
        <begin position="213"/>
        <end position="239"/>
    </location>
</feature>
<feature type="transmembrane region" description="Helical" evidence="8">
    <location>
        <begin position="52"/>
        <end position="76"/>
    </location>
</feature>
<evidence type="ECO:0000256" key="7">
    <source>
        <dbReference type="ARBA" id="ARBA00023136"/>
    </source>
</evidence>
<comment type="caution">
    <text evidence="9">The sequence shown here is derived from an EMBL/GenBank/DDBJ whole genome shotgun (WGS) entry which is preliminary data.</text>
</comment>
<dbReference type="RefSeq" id="WP_004607137.1">
    <property type="nucleotide sequence ID" value="NZ_AP024846.1"/>
</dbReference>
<protein>
    <submittedName>
        <fullName evidence="9">ABC transporter permease</fullName>
    </submittedName>
</protein>
<sequence>MIKIKKWAGRDMNLTILMGVTLVILIWSGMAFGQSMYSMRNIQSMTFQIPEFGFLALAMMLSNMIGGIDLSIIANANTVAIMTAYVLNGQWSFGTEGAARVVLALIFAVLCSLLFGLFNGLLISKTSAPSLIATLGTMTLFQGIGMAVTGGASVGGIEEKFAQIGKSTILNLPVIFWLFILASVILGLVMSYSGFGRKLYLYGDNPVAARFSAIHNEGICIGTFLLTGLLAGLAGLIILSRVNSAKVGYGDSYLLQTLIVCVIGGIDPNGGRGKVWGVLIAVIMMQILSSAFTIMSLSPYTKKLIWGIMLVLVLGLNFIIKKYSGMRMLKASLNGNKEK</sequence>
<feature type="transmembrane region" description="Helical" evidence="8">
    <location>
        <begin position="97"/>
        <end position="118"/>
    </location>
</feature>
<feature type="transmembrane region" description="Helical" evidence="8">
    <location>
        <begin position="130"/>
        <end position="157"/>
    </location>
</feature>
<dbReference type="CDD" id="cd06579">
    <property type="entry name" value="TM_PBP1_transp_AraH_like"/>
    <property type="match status" value="1"/>
</dbReference>
<organism evidence="9 10">
    <name type="scientific">Clostridium scindens (strain JCM 10418 / VPI 12708)</name>
    <dbReference type="NCBI Taxonomy" id="29347"/>
    <lineage>
        <taxon>Bacteria</taxon>
        <taxon>Bacillati</taxon>
        <taxon>Bacillota</taxon>
        <taxon>Clostridia</taxon>
        <taxon>Lachnospirales</taxon>
        <taxon>Lachnospiraceae</taxon>
    </lineage>
</organism>
<evidence type="ECO:0000256" key="4">
    <source>
        <dbReference type="ARBA" id="ARBA00022519"/>
    </source>
</evidence>
<evidence type="ECO:0000313" key="10">
    <source>
        <dbReference type="Proteomes" id="UP000462363"/>
    </source>
</evidence>
<dbReference type="PANTHER" id="PTHR32196">
    <property type="entry name" value="ABC TRANSPORTER PERMEASE PROTEIN YPHD-RELATED-RELATED"/>
    <property type="match status" value="1"/>
</dbReference>
<reference evidence="9 10" key="1">
    <citation type="submission" date="2019-08" db="EMBL/GenBank/DDBJ databases">
        <title>In-depth cultivation of the pig gut microbiome towards novel bacterial diversity and tailored functional studies.</title>
        <authorList>
            <person name="Wylensek D."/>
            <person name="Hitch T.C.A."/>
            <person name="Clavel T."/>
        </authorList>
    </citation>
    <scope>NUCLEOTIDE SEQUENCE [LARGE SCALE GENOMIC DNA]</scope>
    <source>
        <strain evidence="9 10">BL-389-WT-3D</strain>
    </source>
</reference>
<dbReference type="PANTHER" id="PTHR32196:SF21">
    <property type="entry name" value="ABC TRANSPORTER PERMEASE PROTEIN YPHD-RELATED"/>
    <property type="match status" value="1"/>
</dbReference>
<dbReference type="EMBL" id="VUMB01000022">
    <property type="protein sequence ID" value="MSS40918.1"/>
    <property type="molecule type" value="Genomic_DNA"/>
</dbReference>
<keyword evidence="7 8" id="KW-0472">Membrane</keyword>
<keyword evidence="3" id="KW-1003">Cell membrane</keyword>
<dbReference type="GO" id="GO:0022857">
    <property type="term" value="F:transmembrane transporter activity"/>
    <property type="evidence" value="ECO:0007669"/>
    <property type="project" value="InterPro"/>
</dbReference>
<evidence type="ECO:0000256" key="8">
    <source>
        <dbReference type="SAM" id="Phobius"/>
    </source>
</evidence>
<name>A0A844F447_CLOSV</name>
<dbReference type="GO" id="GO:0005886">
    <property type="term" value="C:plasma membrane"/>
    <property type="evidence" value="ECO:0007669"/>
    <property type="project" value="UniProtKB-SubCell"/>
</dbReference>